<evidence type="ECO:0000313" key="3">
    <source>
        <dbReference type="Proteomes" id="UP000886998"/>
    </source>
</evidence>
<organism evidence="2 3">
    <name type="scientific">Trichonephila inaurata madagascariensis</name>
    <dbReference type="NCBI Taxonomy" id="2747483"/>
    <lineage>
        <taxon>Eukaryota</taxon>
        <taxon>Metazoa</taxon>
        <taxon>Ecdysozoa</taxon>
        <taxon>Arthropoda</taxon>
        <taxon>Chelicerata</taxon>
        <taxon>Arachnida</taxon>
        <taxon>Araneae</taxon>
        <taxon>Araneomorphae</taxon>
        <taxon>Entelegynae</taxon>
        <taxon>Araneoidea</taxon>
        <taxon>Nephilidae</taxon>
        <taxon>Trichonephila</taxon>
        <taxon>Trichonephila inaurata</taxon>
    </lineage>
</organism>
<gene>
    <name evidence="2" type="ORF">TNIN_486621</name>
</gene>
<dbReference type="EMBL" id="BMAV01016387">
    <property type="protein sequence ID" value="GFY67113.1"/>
    <property type="molecule type" value="Genomic_DNA"/>
</dbReference>
<dbReference type="AlphaFoldDB" id="A0A8X7CFD5"/>
<comment type="caution">
    <text evidence="2">The sequence shown here is derived from an EMBL/GenBank/DDBJ whole genome shotgun (WGS) entry which is preliminary data.</text>
</comment>
<keyword evidence="3" id="KW-1185">Reference proteome</keyword>
<dbReference type="PROSITE" id="PS51257">
    <property type="entry name" value="PROKAR_LIPOPROTEIN"/>
    <property type="match status" value="1"/>
</dbReference>
<name>A0A8X7CFD5_9ARAC</name>
<sequence>MRQLLRNSPGVMCNSFLFMVSCGIFFSYPDSHEQGSSPFHDKDSQPLRQQFKGTIDTSHRKRPRKRTYPKSPEKKELSFRAVEQES</sequence>
<protein>
    <submittedName>
        <fullName evidence="2">Uncharacterized protein</fullName>
    </submittedName>
</protein>
<reference evidence="2" key="1">
    <citation type="submission" date="2020-08" db="EMBL/GenBank/DDBJ databases">
        <title>Multicomponent nature underlies the extraordinary mechanical properties of spider dragline silk.</title>
        <authorList>
            <person name="Kono N."/>
            <person name="Nakamura H."/>
            <person name="Mori M."/>
            <person name="Yoshida Y."/>
            <person name="Ohtoshi R."/>
            <person name="Malay A.D."/>
            <person name="Moran D.A.P."/>
            <person name="Tomita M."/>
            <person name="Numata K."/>
            <person name="Arakawa K."/>
        </authorList>
    </citation>
    <scope>NUCLEOTIDE SEQUENCE</scope>
</reference>
<feature type="compositionally biased region" description="Basic residues" evidence="1">
    <location>
        <begin position="59"/>
        <end position="68"/>
    </location>
</feature>
<evidence type="ECO:0000313" key="2">
    <source>
        <dbReference type="EMBL" id="GFY67113.1"/>
    </source>
</evidence>
<evidence type="ECO:0000256" key="1">
    <source>
        <dbReference type="SAM" id="MobiDB-lite"/>
    </source>
</evidence>
<feature type="region of interest" description="Disordered" evidence="1">
    <location>
        <begin position="32"/>
        <end position="86"/>
    </location>
</feature>
<feature type="compositionally biased region" description="Polar residues" evidence="1">
    <location>
        <begin position="46"/>
        <end position="56"/>
    </location>
</feature>
<proteinExistence type="predicted"/>
<dbReference type="Proteomes" id="UP000886998">
    <property type="component" value="Unassembled WGS sequence"/>
</dbReference>
<accession>A0A8X7CFD5</accession>